<keyword evidence="4" id="KW-1185">Reference proteome</keyword>
<feature type="transmembrane region" description="Helical" evidence="2">
    <location>
        <begin position="145"/>
        <end position="164"/>
    </location>
</feature>
<evidence type="ECO:0000256" key="2">
    <source>
        <dbReference type="SAM" id="Phobius"/>
    </source>
</evidence>
<feature type="transmembrane region" description="Helical" evidence="2">
    <location>
        <begin position="428"/>
        <end position="452"/>
    </location>
</feature>
<gene>
    <name evidence="3" type="ORF">Voc01_066290</name>
</gene>
<dbReference type="RefSeq" id="WP_203931553.1">
    <property type="nucleotide sequence ID" value="NZ_BOPH01000088.1"/>
</dbReference>
<dbReference type="InterPro" id="IPR025498">
    <property type="entry name" value="DUF4389"/>
</dbReference>
<evidence type="ECO:0000313" key="3">
    <source>
        <dbReference type="EMBL" id="GIJ71712.1"/>
    </source>
</evidence>
<protein>
    <recommendedName>
        <fullName evidence="5">DUF4389 domain-containing protein</fullName>
    </recommendedName>
</protein>
<comment type="caution">
    <text evidence="3">The sequence shown here is derived from an EMBL/GenBank/DDBJ whole genome shotgun (WGS) entry which is preliminary data.</text>
</comment>
<keyword evidence="2" id="KW-1133">Transmembrane helix</keyword>
<sequence>MRPSPVRLTARPDEPGRWLWLVKWLLLIPHYIVLAVLWVAFVALTLVAYVAVLLTGRYPAGIHEFNVGVLRWTWRVGYYGYAALGTDRYPPFTLDDVPDYPARIEADRPERLPRWLPLVAWLFAVPHLVIVGLLTGGGWPDRDGGGGSLIGFLVLVVGIVLLATGRYPRGLFNLVVGINRWAVRTVAYVALLTDRYPPFRLDQGGAEPVPQPPPPTPSGPAAGEPVPPRTSGRTAGRVVSIVAGVLLLVAGLGAAAGGVTALAVHASRDSAGFVSSDELSLSTATAAVTVEGIEIHPLRLPGRDRTALDAVRIRIDAGNSPMFVGVGPESAIDAWLAGTAHDEVTGVYEDSSDVTTQRSAGAVRAIDRPAAQSFWLASATGTGTLDLRWTPGDGRFAMVLTNADGTTGVTAGATVGAKVPALRPLGNGLIGGGVVAILVALLLIYVGAVGLAGGPGGGRRPVPPAPGPAPENVGPPTVVTRG</sequence>
<feature type="transmembrane region" description="Helical" evidence="2">
    <location>
        <begin position="171"/>
        <end position="191"/>
    </location>
</feature>
<feature type="region of interest" description="Disordered" evidence="1">
    <location>
        <begin position="202"/>
        <end position="233"/>
    </location>
</feature>
<evidence type="ECO:0008006" key="5">
    <source>
        <dbReference type="Google" id="ProtNLM"/>
    </source>
</evidence>
<feature type="transmembrane region" description="Helical" evidence="2">
    <location>
        <begin position="28"/>
        <end position="54"/>
    </location>
</feature>
<dbReference type="AlphaFoldDB" id="A0A8J4EH11"/>
<feature type="transmembrane region" description="Helical" evidence="2">
    <location>
        <begin position="238"/>
        <end position="264"/>
    </location>
</feature>
<dbReference type="Pfam" id="PF14333">
    <property type="entry name" value="DUF4389"/>
    <property type="match status" value="2"/>
</dbReference>
<accession>A0A8J4EH11</accession>
<evidence type="ECO:0000313" key="4">
    <source>
        <dbReference type="Proteomes" id="UP000635606"/>
    </source>
</evidence>
<proteinExistence type="predicted"/>
<reference evidence="3" key="1">
    <citation type="submission" date="2021-01" db="EMBL/GenBank/DDBJ databases">
        <title>Whole genome shotgun sequence of Virgisporangium ochraceum NBRC 16418.</title>
        <authorList>
            <person name="Komaki H."/>
            <person name="Tamura T."/>
        </authorList>
    </citation>
    <scope>NUCLEOTIDE SEQUENCE</scope>
    <source>
        <strain evidence="3">NBRC 16418</strain>
    </source>
</reference>
<keyword evidence="2" id="KW-0472">Membrane</keyword>
<organism evidence="3 4">
    <name type="scientific">Virgisporangium ochraceum</name>
    <dbReference type="NCBI Taxonomy" id="65505"/>
    <lineage>
        <taxon>Bacteria</taxon>
        <taxon>Bacillati</taxon>
        <taxon>Actinomycetota</taxon>
        <taxon>Actinomycetes</taxon>
        <taxon>Micromonosporales</taxon>
        <taxon>Micromonosporaceae</taxon>
        <taxon>Virgisporangium</taxon>
    </lineage>
</organism>
<evidence type="ECO:0000256" key="1">
    <source>
        <dbReference type="SAM" id="MobiDB-lite"/>
    </source>
</evidence>
<feature type="transmembrane region" description="Helical" evidence="2">
    <location>
        <begin position="118"/>
        <end position="139"/>
    </location>
</feature>
<feature type="compositionally biased region" description="Pro residues" evidence="1">
    <location>
        <begin position="209"/>
        <end position="218"/>
    </location>
</feature>
<name>A0A8J4EH11_9ACTN</name>
<dbReference type="Proteomes" id="UP000635606">
    <property type="component" value="Unassembled WGS sequence"/>
</dbReference>
<keyword evidence="2" id="KW-0812">Transmembrane</keyword>
<dbReference type="EMBL" id="BOPH01000088">
    <property type="protein sequence ID" value="GIJ71712.1"/>
    <property type="molecule type" value="Genomic_DNA"/>
</dbReference>
<feature type="region of interest" description="Disordered" evidence="1">
    <location>
        <begin position="458"/>
        <end position="482"/>
    </location>
</feature>